<feature type="compositionally biased region" description="Polar residues" evidence="1">
    <location>
        <begin position="258"/>
        <end position="268"/>
    </location>
</feature>
<dbReference type="AlphaFoldDB" id="A0AA38FYM2"/>
<keyword evidence="2" id="KW-0812">Transmembrane</keyword>
<keyword evidence="2" id="KW-0472">Membrane</keyword>
<proteinExistence type="predicted"/>
<dbReference type="Pfam" id="PF14559">
    <property type="entry name" value="TPR_19"/>
    <property type="match status" value="1"/>
</dbReference>
<accession>A0AA38FYM2</accession>
<feature type="transmembrane region" description="Helical" evidence="2">
    <location>
        <begin position="82"/>
        <end position="102"/>
    </location>
</feature>
<evidence type="ECO:0000313" key="3">
    <source>
        <dbReference type="EMBL" id="KAH9312837.1"/>
    </source>
</evidence>
<feature type="non-terminal residue" evidence="3">
    <location>
        <position position="333"/>
    </location>
</feature>
<dbReference type="OMA" id="NRDQWAP"/>
<gene>
    <name evidence="3" type="ORF">KI387_027872</name>
</gene>
<evidence type="ECO:0000313" key="4">
    <source>
        <dbReference type="Proteomes" id="UP000824469"/>
    </source>
</evidence>
<dbReference type="SUPFAM" id="SSF48452">
    <property type="entry name" value="TPR-like"/>
    <property type="match status" value="1"/>
</dbReference>
<keyword evidence="4" id="KW-1185">Reference proteome</keyword>
<keyword evidence="2" id="KW-1133">Transmembrane helix</keyword>
<comment type="caution">
    <text evidence="3">The sequence shown here is derived from an EMBL/GenBank/DDBJ whole genome shotgun (WGS) entry which is preliminary data.</text>
</comment>
<evidence type="ECO:0000256" key="1">
    <source>
        <dbReference type="SAM" id="MobiDB-lite"/>
    </source>
</evidence>
<evidence type="ECO:0008006" key="5">
    <source>
        <dbReference type="Google" id="ProtNLM"/>
    </source>
</evidence>
<organism evidence="3 4">
    <name type="scientific">Taxus chinensis</name>
    <name type="common">Chinese yew</name>
    <name type="synonym">Taxus wallichiana var. chinensis</name>
    <dbReference type="NCBI Taxonomy" id="29808"/>
    <lineage>
        <taxon>Eukaryota</taxon>
        <taxon>Viridiplantae</taxon>
        <taxon>Streptophyta</taxon>
        <taxon>Embryophyta</taxon>
        <taxon>Tracheophyta</taxon>
        <taxon>Spermatophyta</taxon>
        <taxon>Pinopsida</taxon>
        <taxon>Pinidae</taxon>
        <taxon>Conifers II</taxon>
        <taxon>Cupressales</taxon>
        <taxon>Taxaceae</taxon>
        <taxon>Taxus</taxon>
    </lineage>
</organism>
<name>A0AA38FYM2_TAXCH</name>
<dbReference type="Proteomes" id="UP000824469">
    <property type="component" value="Unassembled WGS sequence"/>
</dbReference>
<feature type="region of interest" description="Disordered" evidence="1">
    <location>
        <begin position="245"/>
        <end position="268"/>
    </location>
</feature>
<reference evidence="3 4" key="1">
    <citation type="journal article" date="2021" name="Nat. Plants">
        <title>The Taxus genome provides insights into paclitaxel biosynthesis.</title>
        <authorList>
            <person name="Xiong X."/>
            <person name="Gou J."/>
            <person name="Liao Q."/>
            <person name="Li Y."/>
            <person name="Zhou Q."/>
            <person name="Bi G."/>
            <person name="Li C."/>
            <person name="Du R."/>
            <person name="Wang X."/>
            <person name="Sun T."/>
            <person name="Guo L."/>
            <person name="Liang H."/>
            <person name="Lu P."/>
            <person name="Wu Y."/>
            <person name="Zhang Z."/>
            <person name="Ro D.K."/>
            <person name="Shang Y."/>
            <person name="Huang S."/>
            <person name="Yan J."/>
        </authorList>
    </citation>
    <scope>NUCLEOTIDE SEQUENCE [LARGE SCALE GENOMIC DNA]</scope>
    <source>
        <strain evidence="3">Ta-2019</strain>
    </source>
</reference>
<dbReference type="Gene3D" id="1.25.40.10">
    <property type="entry name" value="Tetratricopeptide repeat domain"/>
    <property type="match status" value="1"/>
</dbReference>
<dbReference type="EMBL" id="JAHRHJ020000006">
    <property type="protein sequence ID" value="KAH9312837.1"/>
    <property type="molecule type" value="Genomic_DNA"/>
</dbReference>
<protein>
    <recommendedName>
        <fullName evidence="5">Tetratricopeptide repeat protein</fullName>
    </recommendedName>
</protein>
<sequence length="333" mass="36695">KAVAGLSEMRMMPYLRHEAPNMLAASEVKRKVESDSDSTFNQRLKAIKRAALEKKESDERKKYQPIDYDVPISKSEDKSLGLGAKVGIGVAVVTFALVFAFGDFIPYVSGEKPVEQKDLAADEKASFEAQLQRFEDTLKSSPEDLEALEGAAVAHTELGEYREASVLLEKLTQKSTNNPEAFRLLGDVRYALKDYEGSVAAYRSAVMESGKSSLEVLRGLTNALLAAEKPNEAVQELLAAKDQLRMEPKRQDRGNVQVDETSNQSNNLDQVDPVQVDLLLGKAYSYWGHVGDATAVYDSLIATHPNDFRGYLVKGILLKGNGKSGDAERMFIQ</sequence>
<dbReference type="InterPro" id="IPR011990">
    <property type="entry name" value="TPR-like_helical_dom_sf"/>
</dbReference>
<feature type="non-terminal residue" evidence="3">
    <location>
        <position position="1"/>
    </location>
</feature>
<evidence type="ECO:0000256" key="2">
    <source>
        <dbReference type="SAM" id="Phobius"/>
    </source>
</evidence>